<accession>A0A6F9Y248</accession>
<comment type="caution">
    <text evidence="1">The sequence shown here is derived from an EMBL/GenBank/DDBJ whole genome shotgun (WGS) entry which is preliminary data.</text>
</comment>
<name>A0A6F9Y248_9LACO</name>
<proteinExistence type="predicted"/>
<dbReference type="RefSeq" id="WP_172576753.1">
    <property type="nucleotide sequence ID" value="NZ_BLAP01000013.1"/>
</dbReference>
<reference evidence="1" key="1">
    <citation type="submission" date="2019-10" db="EMBL/GenBank/DDBJ databases">
        <title>Lactobacillus agilis SN811 Whole Genome Sequencing Project.</title>
        <authorList>
            <person name="Suzuki S."/>
            <person name="Endo A."/>
            <person name="Maeno S."/>
            <person name="Shiwa Y."/>
            <person name="Matsutani M."/>
            <person name="Kajikawa A."/>
        </authorList>
    </citation>
    <scope>NUCLEOTIDE SEQUENCE</scope>
    <source>
        <strain evidence="1">SN811</strain>
    </source>
</reference>
<protein>
    <submittedName>
        <fullName evidence="1">Uncharacterized protein</fullName>
    </submittedName>
</protein>
<organism evidence="1">
    <name type="scientific">Ligilactobacillus agilis</name>
    <dbReference type="NCBI Taxonomy" id="1601"/>
    <lineage>
        <taxon>Bacteria</taxon>
        <taxon>Bacillati</taxon>
        <taxon>Bacillota</taxon>
        <taxon>Bacilli</taxon>
        <taxon>Lactobacillales</taxon>
        <taxon>Lactobacillaceae</taxon>
        <taxon>Ligilactobacillus</taxon>
    </lineage>
</organism>
<sequence length="161" mass="19214">MVYYYKIDLKKGNFILSEHDADEHAVFLEYFDVEFLRRMVENRFINSTLECLDYLRGDLEVEGGIDVENYYSLSKVIVNRSFKTDFEIVKQRYYVHVLPQKKGYLNMSQAPTNEFYIDTKGETGEFKTKFTKKEIEVFKEMPSLKGINFDECLEEVEDDEW</sequence>
<dbReference type="Proteomes" id="UP000494160">
    <property type="component" value="Unassembled WGS sequence"/>
</dbReference>
<evidence type="ECO:0000313" key="1">
    <source>
        <dbReference type="EMBL" id="GET11631.1"/>
    </source>
</evidence>
<dbReference type="AlphaFoldDB" id="A0A6F9Y248"/>
<dbReference type="EMBL" id="BLAP01000013">
    <property type="protein sequence ID" value="GET11631.1"/>
    <property type="molecule type" value="Genomic_DNA"/>
</dbReference>
<gene>
    <name evidence="1" type="ORF">SN811_01310</name>
</gene>